<gene>
    <name evidence="2" type="primary">ORF221057</name>
</gene>
<accession>A0A0B7C4G5</accession>
<protein>
    <submittedName>
        <fullName evidence="2">Uncharacterized protein</fullName>
    </submittedName>
</protein>
<feature type="non-terminal residue" evidence="2">
    <location>
        <position position="85"/>
    </location>
</feature>
<dbReference type="EMBL" id="HACG01052479">
    <property type="protein sequence ID" value="CEK99350.1"/>
    <property type="molecule type" value="Transcribed_RNA"/>
</dbReference>
<evidence type="ECO:0000313" key="2">
    <source>
        <dbReference type="EMBL" id="CEK99350.1"/>
    </source>
</evidence>
<feature type="non-terminal residue" evidence="2">
    <location>
        <position position="1"/>
    </location>
</feature>
<proteinExistence type="predicted"/>
<name>A0A0B7C4G5_9EUPU</name>
<dbReference type="AlphaFoldDB" id="A0A0B7C4G5"/>
<sequence>RFDIDTSVQHHVRDMRRDLDIVNHELRACVDSGGDRQRINPQIDRDSLNESSTSGNGFPQVKPAPTPEMGEFFIYSGDNTRINVE</sequence>
<feature type="region of interest" description="Disordered" evidence="1">
    <location>
        <begin position="32"/>
        <end position="69"/>
    </location>
</feature>
<feature type="compositionally biased region" description="Basic and acidic residues" evidence="1">
    <location>
        <begin position="32"/>
        <end position="48"/>
    </location>
</feature>
<organism evidence="2">
    <name type="scientific">Arion vulgaris</name>
    <dbReference type="NCBI Taxonomy" id="1028688"/>
    <lineage>
        <taxon>Eukaryota</taxon>
        <taxon>Metazoa</taxon>
        <taxon>Spiralia</taxon>
        <taxon>Lophotrochozoa</taxon>
        <taxon>Mollusca</taxon>
        <taxon>Gastropoda</taxon>
        <taxon>Heterobranchia</taxon>
        <taxon>Euthyneura</taxon>
        <taxon>Panpulmonata</taxon>
        <taxon>Eupulmonata</taxon>
        <taxon>Stylommatophora</taxon>
        <taxon>Helicina</taxon>
        <taxon>Arionoidea</taxon>
        <taxon>Arionidae</taxon>
        <taxon>Arion</taxon>
    </lineage>
</organism>
<evidence type="ECO:0000256" key="1">
    <source>
        <dbReference type="SAM" id="MobiDB-lite"/>
    </source>
</evidence>
<reference evidence="2" key="1">
    <citation type="submission" date="2014-12" db="EMBL/GenBank/DDBJ databases">
        <title>Insight into the proteome of Arion vulgaris.</title>
        <authorList>
            <person name="Aradska J."/>
            <person name="Bulat T."/>
            <person name="Smidak R."/>
            <person name="Sarate P."/>
            <person name="Gangsoo J."/>
            <person name="Sialana F."/>
            <person name="Bilban M."/>
            <person name="Lubec G."/>
        </authorList>
    </citation>
    <scope>NUCLEOTIDE SEQUENCE</scope>
    <source>
        <tissue evidence="2">Skin</tissue>
    </source>
</reference>